<comment type="caution">
    <text evidence="2">The sequence shown here is derived from an EMBL/GenBank/DDBJ whole genome shotgun (WGS) entry which is preliminary data.</text>
</comment>
<dbReference type="OrthoDB" id="3450944at2"/>
<evidence type="ECO:0000313" key="3">
    <source>
        <dbReference type="Proteomes" id="UP000018291"/>
    </source>
</evidence>
<dbReference type="Proteomes" id="UP000018291">
    <property type="component" value="Unassembled WGS sequence"/>
</dbReference>
<dbReference type="HOGENOM" id="CLU_040529_0_0_11"/>
<organism evidence="2 3">
    <name type="scientific">Candidatus Neomicrothrix parvicella RN1</name>
    <dbReference type="NCBI Taxonomy" id="1229780"/>
    <lineage>
        <taxon>Bacteria</taxon>
        <taxon>Bacillati</taxon>
        <taxon>Actinomycetota</taxon>
        <taxon>Acidimicrobiia</taxon>
        <taxon>Acidimicrobiales</taxon>
        <taxon>Microthrixaceae</taxon>
        <taxon>Candidatus Neomicrothrix</taxon>
    </lineage>
</organism>
<feature type="region of interest" description="Disordered" evidence="1">
    <location>
        <begin position="217"/>
        <end position="239"/>
    </location>
</feature>
<protein>
    <recommendedName>
        <fullName evidence="4">ISKra4 family transposase</fullName>
    </recommendedName>
</protein>
<reference evidence="2 3" key="1">
    <citation type="journal article" date="2013" name="ISME J.">
        <title>Metabolic model for the filamentous 'Candidatus Microthrix parvicella' based on genomic and metagenomic analyses.</title>
        <authorList>
            <person name="Jon McIlroy S."/>
            <person name="Kristiansen R."/>
            <person name="Albertsen M."/>
            <person name="Michael Karst S."/>
            <person name="Rossetti S."/>
            <person name="Lund Nielsen J."/>
            <person name="Tandoi V."/>
            <person name="James Seviour R."/>
            <person name="Nielsen P.H."/>
        </authorList>
    </citation>
    <scope>NUCLEOTIDE SEQUENCE [LARGE SCALE GENOMIC DNA]</scope>
    <source>
        <strain evidence="2 3">RN1</strain>
    </source>
</reference>
<evidence type="ECO:0008006" key="4">
    <source>
        <dbReference type="Google" id="ProtNLM"/>
    </source>
</evidence>
<gene>
    <name evidence="2" type="ORF">BN381_250012</name>
</gene>
<feature type="region of interest" description="Disordered" evidence="1">
    <location>
        <begin position="255"/>
        <end position="287"/>
    </location>
</feature>
<keyword evidence="3" id="KW-1185">Reference proteome</keyword>
<dbReference type="RefSeq" id="WP_012226225.1">
    <property type="nucleotide sequence ID" value="NZ_HG422565.1"/>
</dbReference>
<dbReference type="EMBL" id="CANL01000018">
    <property type="protein sequence ID" value="CCM63519.1"/>
    <property type="molecule type" value="Genomic_DNA"/>
</dbReference>
<evidence type="ECO:0000313" key="2">
    <source>
        <dbReference type="EMBL" id="CCM63519.1"/>
    </source>
</evidence>
<evidence type="ECO:0000256" key="1">
    <source>
        <dbReference type="SAM" id="MobiDB-lite"/>
    </source>
</evidence>
<accession>R4YY80</accession>
<sequence length="509" mass="55861">MNPGTEIAAGGADGFEGSRSEFDSIVGWLDSPDTAGLDHGVLEEQLRTRSRELLRRLFQDHLDLRAAREVRLDGVTNAVEVVHSRVETGHHRYLSTLVGKVTVTRLAYRHPRHRNLCPADAVLNLPPGLHSHGLERLTAIEASRGSYDETAAAIVRSTGVRIGKRQLEDLAVNAAVDFNSFYATRPTPAGDPGDVIVITADGKGVVMRPDALRPATATAAANTGHKLGGRLSKGEKRNRKRMAEVGSVYDLTPVARTPNDIMNTTSNDDNGDDPVPKQSPKAKGKWVTASITSDTATLIARIFDEAERRDPNHTRRTIGLVDGNNHQIDRLTKEATNRGIDLPILIDFVHVLEYLWDATWSFHNEGDPAAETWVRTKALDILNGKARIVAAAIRRKATANKLTATQRKGADKAATYLTNKAPYLDYPTALANGWPIATGIIEGACRHLVADRLDITGARWGLQGAEAILQLRALRTNGHLDEYWAHHTTQEHHRNHHTRYHNTDLTTAA</sequence>
<dbReference type="NCBIfam" id="NF033572">
    <property type="entry name" value="transpos_ISKra4"/>
    <property type="match status" value="1"/>
</dbReference>
<dbReference type="STRING" id="1229780.BN381_250012"/>
<dbReference type="eggNOG" id="COG3464">
    <property type="taxonomic scope" value="Bacteria"/>
</dbReference>
<dbReference type="AlphaFoldDB" id="R4YY80"/>
<name>R4YY80_9ACTN</name>
<proteinExistence type="predicted"/>